<keyword evidence="2" id="KW-0812">Transmembrane</keyword>
<reference evidence="4" key="2">
    <citation type="submission" date="2023-06" db="EMBL/GenBank/DDBJ databases">
        <authorList>
            <consortium name="Lawrence Berkeley National Laboratory"/>
            <person name="Haridas S."/>
            <person name="Hensen N."/>
            <person name="Bonometti L."/>
            <person name="Westerberg I."/>
            <person name="Brannstrom I.O."/>
            <person name="Guillou S."/>
            <person name="Cros-Aarteil S."/>
            <person name="Calhoun S."/>
            <person name="Kuo A."/>
            <person name="Mondo S."/>
            <person name="Pangilinan J."/>
            <person name="Riley R."/>
            <person name="Labutti K."/>
            <person name="Andreopoulos B."/>
            <person name="Lipzen A."/>
            <person name="Chen C."/>
            <person name="Yanf M."/>
            <person name="Daum C."/>
            <person name="Ng V."/>
            <person name="Clum A."/>
            <person name="Steindorff A."/>
            <person name="Ohm R."/>
            <person name="Martin F."/>
            <person name="Silar P."/>
            <person name="Natvig D."/>
            <person name="Lalanne C."/>
            <person name="Gautier V."/>
            <person name="Ament-Velasquez S.L."/>
            <person name="Kruys A."/>
            <person name="Hutchinson M.I."/>
            <person name="Powell A.J."/>
            <person name="Barry K."/>
            <person name="Miller A.N."/>
            <person name="Grigoriev I.V."/>
            <person name="Debuchy R."/>
            <person name="Gladieux P."/>
            <person name="Thoren M.H."/>
            <person name="Johannesson H."/>
        </authorList>
    </citation>
    <scope>NUCLEOTIDE SEQUENCE</scope>
    <source>
        <strain evidence="4">CBS 955.72</strain>
    </source>
</reference>
<keyword evidence="2" id="KW-1133">Transmembrane helix</keyword>
<feature type="transmembrane region" description="Helical" evidence="2">
    <location>
        <begin position="59"/>
        <end position="78"/>
    </location>
</feature>
<keyword evidence="3" id="KW-0732">Signal</keyword>
<reference evidence="4" key="1">
    <citation type="journal article" date="2023" name="Mol. Phylogenet. Evol.">
        <title>Genome-scale phylogeny and comparative genomics of the fungal order Sordariales.</title>
        <authorList>
            <person name="Hensen N."/>
            <person name="Bonometti L."/>
            <person name="Westerberg I."/>
            <person name="Brannstrom I.O."/>
            <person name="Guillou S."/>
            <person name="Cros-Aarteil S."/>
            <person name="Calhoun S."/>
            <person name="Haridas S."/>
            <person name="Kuo A."/>
            <person name="Mondo S."/>
            <person name="Pangilinan J."/>
            <person name="Riley R."/>
            <person name="LaButti K."/>
            <person name="Andreopoulos B."/>
            <person name="Lipzen A."/>
            <person name="Chen C."/>
            <person name="Yan M."/>
            <person name="Daum C."/>
            <person name="Ng V."/>
            <person name="Clum A."/>
            <person name="Steindorff A."/>
            <person name="Ohm R.A."/>
            <person name="Martin F."/>
            <person name="Silar P."/>
            <person name="Natvig D.O."/>
            <person name="Lalanne C."/>
            <person name="Gautier V."/>
            <person name="Ament-Velasquez S.L."/>
            <person name="Kruys A."/>
            <person name="Hutchinson M.I."/>
            <person name="Powell A.J."/>
            <person name="Barry K."/>
            <person name="Miller A.N."/>
            <person name="Grigoriev I.V."/>
            <person name="Debuchy R."/>
            <person name="Gladieux P."/>
            <person name="Hiltunen Thoren M."/>
            <person name="Johannesson H."/>
        </authorList>
    </citation>
    <scope>NUCLEOTIDE SEQUENCE</scope>
    <source>
        <strain evidence="4">CBS 955.72</strain>
    </source>
</reference>
<evidence type="ECO:0000313" key="5">
    <source>
        <dbReference type="Proteomes" id="UP001275084"/>
    </source>
</evidence>
<sequence>MTLLKMIITVIIMLLATLLGMASKPAGAGQIGGVKQFLNNVTDVLHKIEDNVRPPFPTKWLQCTLVLALVWMFAPFLVNLWDAMVREAEGTSLQGIDKFINRFRDQHMTVRHQTMLQAIAGLESVFTAETIAQARRERDYAIANYEAIKAAKSLVAAELEGAIIKRDDAVASRKAIEADKSLVVAELEAKAFSLQKAEADLEKARAELSRLREAAGDQVRRAQQEMLERLDDIEDRTKKLEEDAVTMAKKQAVSTSGKNDG</sequence>
<dbReference type="AlphaFoldDB" id="A0AAJ0HQI2"/>
<comment type="caution">
    <text evidence="4">The sequence shown here is derived from an EMBL/GenBank/DDBJ whole genome shotgun (WGS) entry which is preliminary data.</text>
</comment>
<feature type="chain" id="PRO_5042607829" evidence="3">
    <location>
        <begin position="29"/>
        <end position="261"/>
    </location>
</feature>
<dbReference type="EMBL" id="JAUIQD010000002">
    <property type="protein sequence ID" value="KAK3359523.1"/>
    <property type="molecule type" value="Genomic_DNA"/>
</dbReference>
<protein>
    <submittedName>
        <fullName evidence="4">Uncharacterized protein</fullName>
    </submittedName>
</protein>
<feature type="signal peptide" evidence="3">
    <location>
        <begin position="1"/>
        <end position="28"/>
    </location>
</feature>
<evidence type="ECO:0000313" key="4">
    <source>
        <dbReference type="EMBL" id="KAK3359523.1"/>
    </source>
</evidence>
<name>A0AAJ0HQI2_9PEZI</name>
<feature type="coiled-coil region" evidence="1">
    <location>
        <begin position="184"/>
        <end position="250"/>
    </location>
</feature>
<keyword evidence="2" id="KW-0472">Membrane</keyword>
<dbReference type="Proteomes" id="UP001275084">
    <property type="component" value="Unassembled WGS sequence"/>
</dbReference>
<proteinExistence type="predicted"/>
<organism evidence="4 5">
    <name type="scientific">Lasiosphaeria hispida</name>
    <dbReference type="NCBI Taxonomy" id="260671"/>
    <lineage>
        <taxon>Eukaryota</taxon>
        <taxon>Fungi</taxon>
        <taxon>Dikarya</taxon>
        <taxon>Ascomycota</taxon>
        <taxon>Pezizomycotina</taxon>
        <taxon>Sordariomycetes</taxon>
        <taxon>Sordariomycetidae</taxon>
        <taxon>Sordariales</taxon>
        <taxon>Lasiosphaeriaceae</taxon>
        <taxon>Lasiosphaeria</taxon>
    </lineage>
</organism>
<keyword evidence="1" id="KW-0175">Coiled coil</keyword>
<gene>
    <name evidence="4" type="ORF">B0T25DRAFT_515029</name>
</gene>
<evidence type="ECO:0000256" key="1">
    <source>
        <dbReference type="SAM" id="Coils"/>
    </source>
</evidence>
<evidence type="ECO:0000256" key="2">
    <source>
        <dbReference type="SAM" id="Phobius"/>
    </source>
</evidence>
<keyword evidence="5" id="KW-1185">Reference proteome</keyword>
<accession>A0AAJ0HQI2</accession>
<evidence type="ECO:0000256" key="3">
    <source>
        <dbReference type="SAM" id="SignalP"/>
    </source>
</evidence>